<sequence length="139" mass="15765">MPTIAFANANDANANDGFSHLLKSHGISTESVDDETDTFPISRQWLRNSANKTNRKDNEQRVRKILSGGERKKKEKGQKKGGKKRHRGEHFPRIPSQSLSGSFEKGMVERRRHPDELAPLSQPLGREGSKWDTDNWNSD</sequence>
<comment type="caution">
    <text evidence="2">The sequence shown here is derived from an EMBL/GenBank/DDBJ whole genome shotgun (WGS) entry which is preliminary data.</text>
</comment>
<evidence type="ECO:0000256" key="1">
    <source>
        <dbReference type="SAM" id="MobiDB-lite"/>
    </source>
</evidence>
<protein>
    <submittedName>
        <fullName evidence="2">Uncharacterized protein</fullName>
    </submittedName>
</protein>
<feature type="compositionally biased region" description="Basic residues" evidence="1">
    <location>
        <begin position="71"/>
        <end position="88"/>
    </location>
</feature>
<evidence type="ECO:0000313" key="3">
    <source>
        <dbReference type="Proteomes" id="UP001620626"/>
    </source>
</evidence>
<dbReference type="AlphaFoldDB" id="A0ABD2JRB0"/>
<gene>
    <name evidence="2" type="ORF">niasHT_022620</name>
</gene>
<name>A0ABD2JRB0_9BILA</name>
<keyword evidence="3" id="KW-1185">Reference proteome</keyword>
<evidence type="ECO:0000313" key="2">
    <source>
        <dbReference type="EMBL" id="KAL3093170.1"/>
    </source>
</evidence>
<accession>A0ABD2JRB0</accession>
<feature type="region of interest" description="Disordered" evidence="1">
    <location>
        <begin position="45"/>
        <end position="139"/>
    </location>
</feature>
<organism evidence="2 3">
    <name type="scientific">Heterodera trifolii</name>
    <dbReference type="NCBI Taxonomy" id="157864"/>
    <lineage>
        <taxon>Eukaryota</taxon>
        <taxon>Metazoa</taxon>
        <taxon>Ecdysozoa</taxon>
        <taxon>Nematoda</taxon>
        <taxon>Chromadorea</taxon>
        <taxon>Rhabditida</taxon>
        <taxon>Tylenchina</taxon>
        <taxon>Tylenchomorpha</taxon>
        <taxon>Tylenchoidea</taxon>
        <taxon>Heteroderidae</taxon>
        <taxon>Heteroderinae</taxon>
        <taxon>Heterodera</taxon>
    </lineage>
</organism>
<reference evidence="2 3" key="1">
    <citation type="submission" date="2024-10" db="EMBL/GenBank/DDBJ databases">
        <authorList>
            <person name="Kim D."/>
        </authorList>
    </citation>
    <scope>NUCLEOTIDE SEQUENCE [LARGE SCALE GENOMIC DNA]</scope>
    <source>
        <strain evidence="2">BH-2024</strain>
    </source>
</reference>
<dbReference type="Proteomes" id="UP001620626">
    <property type="component" value="Unassembled WGS sequence"/>
</dbReference>
<proteinExistence type="predicted"/>
<feature type="compositionally biased region" description="Basic and acidic residues" evidence="1">
    <location>
        <begin position="106"/>
        <end position="116"/>
    </location>
</feature>
<dbReference type="EMBL" id="JBICBT010000917">
    <property type="protein sequence ID" value="KAL3093170.1"/>
    <property type="molecule type" value="Genomic_DNA"/>
</dbReference>